<evidence type="ECO:0000256" key="11">
    <source>
        <dbReference type="PIRSR" id="PIRSR001100-2"/>
    </source>
</evidence>
<evidence type="ECO:0000256" key="2">
    <source>
        <dbReference type="ARBA" id="ARBA00010533"/>
    </source>
</evidence>
<sequence length="405" mass="42838">MQSANMRALMALVPLLGAAGVNALPQATSTPVASPTSSGPAVTASGNPFEGYQQYANPYYSSEVISLAVPSMTGSLAAQASAAADIPSFHWMDTTDKVPTMGEYLANIKEQNDAGASPPLAGIFVVYNLPDRDCAALASNGELSIADGGVEKYKGYIDSIREHVVEYSDTNILLVIEPDSLANLVTNLDVEKCANAQDAYLECTNYAITQLDLPNVSMYLDAGHAGWLGWPANLDPAAELYAGVYKNASSPASLRGLATNVANYNAFTIDTCPSYTTENEICDEKSYINNLAPKLSAAGWDAHFIVDTGRNGKQPTGQIEWGDWCNSKGTGFGARPSTETGDELVDAFVWVKPGGESDGTSDTSAERYDAHCGAEAALQPAPEAGTWFQAYFQQLVENANPPLSG</sequence>
<protein>
    <recommendedName>
        <fullName evidence="14">Glucanase</fullName>
        <ecNumber evidence="14">3.2.1.-</ecNumber>
    </recommendedName>
</protein>
<evidence type="ECO:0000256" key="4">
    <source>
        <dbReference type="ARBA" id="ARBA00022801"/>
    </source>
</evidence>
<evidence type="ECO:0000256" key="12">
    <source>
        <dbReference type="PROSITE-ProRule" id="PRU10056"/>
    </source>
</evidence>
<evidence type="ECO:0000256" key="7">
    <source>
        <dbReference type="ARBA" id="ARBA00023277"/>
    </source>
</evidence>
<keyword evidence="3 14" id="KW-0732">Signal</keyword>
<feature type="binding site" evidence="11">
    <location>
        <position position="263"/>
    </location>
    <ligand>
        <name>substrate</name>
    </ligand>
</feature>
<organism evidence="15 16">
    <name type="scientific">Aspergillus sydowii CBS 593.65</name>
    <dbReference type="NCBI Taxonomy" id="1036612"/>
    <lineage>
        <taxon>Eukaryota</taxon>
        <taxon>Fungi</taxon>
        <taxon>Dikarya</taxon>
        <taxon>Ascomycota</taxon>
        <taxon>Pezizomycotina</taxon>
        <taxon>Eurotiomycetes</taxon>
        <taxon>Eurotiomycetidae</taxon>
        <taxon>Eurotiales</taxon>
        <taxon>Aspergillaceae</taxon>
        <taxon>Aspergillus</taxon>
        <taxon>Aspergillus subgen. Nidulantes</taxon>
    </lineage>
</organism>
<dbReference type="RefSeq" id="XP_040707199.1">
    <property type="nucleotide sequence ID" value="XM_040845599.1"/>
</dbReference>
<name>A0A1L9TVS8_9EURO</name>
<feature type="binding site" evidence="11">
    <location>
        <position position="93"/>
    </location>
    <ligand>
        <name>substrate</name>
    </ligand>
</feature>
<dbReference type="Gene3D" id="3.20.20.40">
    <property type="entry name" value="1, 4-beta cellobiohydrolase"/>
    <property type="match status" value="1"/>
</dbReference>
<evidence type="ECO:0000256" key="13">
    <source>
        <dbReference type="PROSITE-ProRule" id="PRU10057"/>
    </source>
</evidence>
<feature type="active site" description="Proton acceptor" evidence="10">
    <location>
        <position position="358"/>
    </location>
</feature>
<dbReference type="FunFam" id="3.20.20.40:FF:000001">
    <property type="entry name" value="Glucanase"/>
    <property type="match status" value="1"/>
</dbReference>
<dbReference type="PANTHER" id="PTHR34876:SF4">
    <property type="entry name" value="1,4-BETA-D-GLUCAN CELLOBIOHYDROLASE C-RELATED"/>
    <property type="match status" value="1"/>
</dbReference>
<evidence type="ECO:0000313" key="15">
    <source>
        <dbReference type="EMBL" id="OJJ63393.1"/>
    </source>
</evidence>
<comment type="similarity">
    <text evidence="2">Belongs to the glycosyl hydrolase 6 (cellulase B) family.</text>
</comment>
<dbReference type="PRINTS" id="PR00733">
    <property type="entry name" value="GLHYDRLASE6"/>
</dbReference>
<dbReference type="InterPro" id="IPR016288">
    <property type="entry name" value="Beta_cellobiohydrolase"/>
</dbReference>
<evidence type="ECO:0000256" key="1">
    <source>
        <dbReference type="ARBA" id="ARBA00001641"/>
    </source>
</evidence>
<evidence type="ECO:0000313" key="16">
    <source>
        <dbReference type="Proteomes" id="UP000184356"/>
    </source>
</evidence>
<feature type="active site" description="Proton donor" evidence="10 13">
    <location>
        <position position="179"/>
    </location>
</feature>
<feature type="binding site" evidence="11">
    <location>
        <position position="224"/>
    </location>
    <ligand>
        <name>substrate</name>
    </ligand>
</feature>
<keyword evidence="5 14" id="KW-0136">Cellulose degradation</keyword>
<feature type="binding site" evidence="11">
    <location>
        <position position="356"/>
    </location>
    <ligand>
        <name>substrate</name>
    </ligand>
</feature>
<dbReference type="AlphaFoldDB" id="A0A1L9TVS8"/>
<evidence type="ECO:0000256" key="9">
    <source>
        <dbReference type="ARBA" id="ARBA00023326"/>
    </source>
</evidence>
<dbReference type="GO" id="GO:0030245">
    <property type="term" value="P:cellulose catabolic process"/>
    <property type="evidence" value="ECO:0007669"/>
    <property type="project" value="UniProtKB-KW"/>
</dbReference>
<dbReference type="SUPFAM" id="SSF51989">
    <property type="entry name" value="Glycosyl hydrolases family 6, cellulases"/>
    <property type="match status" value="1"/>
</dbReference>
<dbReference type="InterPro" id="IPR001524">
    <property type="entry name" value="Glyco_hydro_6_CS"/>
</dbReference>
<dbReference type="EC" id="3.2.1.-" evidence="14"/>
<keyword evidence="6" id="KW-1015">Disulfide bond</keyword>
<keyword evidence="9 14" id="KW-0624">Polysaccharide degradation</keyword>
<dbReference type="STRING" id="1036612.A0A1L9TVS8"/>
<dbReference type="PROSITE" id="PS00656">
    <property type="entry name" value="GLYCOSYL_HYDROL_F6_2"/>
    <property type="match status" value="1"/>
</dbReference>
<feature type="binding site" evidence="11">
    <location>
        <position position="227"/>
    </location>
    <ligand>
        <name>substrate</name>
    </ligand>
</feature>
<feature type="binding site" evidence="11">
    <location>
        <position position="91"/>
    </location>
    <ligand>
        <name>substrate</name>
    </ligand>
</feature>
<dbReference type="Pfam" id="PF01341">
    <property type="entry name" value="Glyco_hydro_6"/>
    <property type="match status" value="1"/>
</dbReference>
<dbReference type="GeneID" id="63761672"/>
<keyword evidence="7 14" id="KW-0119">Carbohydrate metabolism</keyword>
<keyword evidence="8 14" id="KW-0326">Glycosidase</keyword>
<keyword evidence="4 14" id="KW-0378">Hydrolase</keyword>
<dbReference type="GO" id="GO:0016162">
    <property type="term" value="F:cellulose 1,4-beta-cellobiosidase activity"/>
    <property type="evidence" value="ECO:0007669"/>
    <property type="project" value="UniProtKB-EC"/>
</dbReference>
<evidence type="ECO:0000256" key="10">
    <source>
        <dbReference type="PIRSR" id="PIRSR001100-1"/>
    </source>
</evidence>
<dbReference type="VEuPathDB" id="FungiDB:ASPSYDRAFT_37937"/>
<dbReference type="Proteomes" id="UP000184356">
    <property type="component" value="Unassembled WGS sequence"/>
</dbReference>
<feature type="active site" evidence="12">
    <location>
        <position position="133"/>
    </location>
</feature>
<evidence type="ECO:0000256" key="14">
    <source>
        <dbReference type="RuleBase" id="RU361186"/>
    </source>
</evidence>
<feature type="chain" id="PRO_5011824163" description="Glucanase" evidence="14">
    <location>
        <begin position="24"/>
        <end position="405"/>
    </location>
</feature>
<evidence type="ECO:0000256" key="8">
    <source>
        <dbReference type="ARBA" id="ARBA00023295"/>
    </source>
</evidence>
<comment type="similarity">
    <text evidence="14">Belongs to the glycosyl hydrolase family 6.</text>
</comment>
<dbReference type="EMBL" id="KV878582">
    <property type="protein sequence ID" value="OJJ63393.1"/>
    <property type="molecule type" value="Genomic_DNA"/>
</dbReference>
<dbReference type="InterPro" id="IPR036434">
    <property type="entry name" value="Beta_cellobiohydrolase_sf"/>
</dbReference>
<keyword evidence="16" id="KW-1185">Reference proteome</keyword>
<dbReference type="PROSITE" id="PS00655">
    <property type="entry name" value="GLYCOSYL_HYDROL_F6_1"/>
    <property type="match status" value="1"/>
</dbReference>
<accession>A0A1L9TVS8</accession>
<evidence type="ECO:0000256" key="6">
    <source>
        <dbReference type="ARBA" id="ARBA00023157"/>
    </source>
</evidence>
<comment type="catalytic activity">
    <reaction evidence="1">
        <text>Hydrolysis of (1-&gt;4)-beta-D-glucosidic linkages in cellulose and cellotetraose, releasing cellobiose from the non-reducing ends of the chains.</text>
        <dbReference type="EC" id="3.2.1.91"/>
    </reaction>
</comment>
<evidence type="ECO:0000256" key="3">
    <source>
        <dbReference type="ARBA" id="ARBA00022729"/>
    </source>
</evidence>
<reference evidence="16" key="1">
    <citation type="journal article" date="2017" name="Genome Biol.">
        <title>Comparative genomics reveals high biological diversity and specific adaptations in the industrially and medically important fungal genus Aspergillus.</title>
        <authorList>
            <person name="de Vries R.P."/>
            <person name="Riley R."/>
            <person name="Wiebenga A."/>
            <person name="Aguilar-Osorio G."/>
            <person name="Amillis S."/>
            <person name="Uchima C.A."/>
            <person name="Anderluh G."/>
            <person name="Asadollahi M."/>
            <person name="Askin M."/>
            <person name="Barry K."/>
            <person name="Battaglia E."/>
            <person name="Bayram O."/>
            <person name="Benocci T."/>
            <person name="Braus-Stromeyer S.A."/>
            <person name="Caldana C."/>
            <person name="Canovas D."/>
            <person name="Cerqueira G.C."/>
            <person name="Chen F."/>
            <person name="Chen W."/>
            <person name="Choi C."/>
            <person name="Clum A."/>
            <person name="Dos Santos R.A."/>
            <person name="Damasio A.R."/>
            <person name="Diallinas G."/>
            <person name="Emri T."/>
            <person name="Fekete E."/>
            <person name="Flipphi M."/>
            <person name="Freyberg S."/>
            <person name="Gallo A."/>
            <person name="Gournas C."/>
            <person name="Habgood R."/>
            <person name="Hainaut M."/>
            <person name="Harispe M.L."/>
            <person name="Henrissat B."/>
            <person name="Hilden K.S."/>
            <person name="Hope R."/>
            <person name="Hossain A."/>
            <person name="Karabika E."/>
            <person name="Karaffa L."/>
            <person name="Karanyi Z."/>
            <person name="Krasevec N."/>
            <person name="Kuo A."/>
            <person name="Kusch H."/>
            <person name="LaButti K."/>
            <person name="Lagendijk E.L."/>
            <person name="Lapidus A."/>
            <person name="Levasseur A."/>
            <person name="Lindquist E."/>
            <person name="Lipzen A."/>
            <person name="Logrieco A.F."/>
            <person name="MacCabe A."/>
            <person name="Maekelae M.R."/>
            <person name="Malavazi I."/>
            <person name="Melin P."/>
            <person name="Meyer V."/>
            <person name="Mielnichuk N."/>
            <person name="Miskei M."/>
            <person name="Molnar A.P."/>
            <person name="Mule G."/>
            <person name="Ngan C.Y."/>
            <person name="Orejas M."/>
            <person name="Orosz E."/>
            <person name="Ouedraogo J.P."/>
            <person name="Overkamp K.M."/>
            <person name="Park H.-S."/>
            <person name="Perrone G."/>
            <person name="Piumi F."/>
            <person name="Punt P.J."/>
            <person name="Ram A.F."/>
            <person name="Ramon A."/>
            <person name="Rauscher S."/>
            <person name="Record E."/>
            <person name="Riano-Pachon D.M."/>
            <person name="Robert V."/>
            <person name="Roehrig J."/>
            <person name="Ruller R."/>
            <person name="Salamov A."/>
            <person name="Salih N.S."/>
            <person name="Samson R.A."/>
            <person name="Sandor E."/>
            <person name="Sanguinetti M."/>
            <person name="Schuetze T."/>
            <person name="Sepcic K."/>
            <person name="Shelest E."/>
            <person name="Sherlock G."/>
            <person name="Sophianopoulou V."/>
            <person name="Squina F.M."/>
            <person name="Sun H."/>
            <person name="Susca A."/>
            <person name="Todd R.B."/>
            <person name="Tsang A."/>
            <person name="Unkles S.E."/>
            <person name="van de Wiele N."/>
            <person name="van Rossen-Uffink D."/>
            <person name="Oliveira J.V."/>
            <person name="Vesth T.C."/>
            <person name="Visser J."/>
            <person name="Yu J.-H."/>
            <person name="Zhou M."/>
            <person name="Andersen M.R."/>
            <person name="Archer D.B."/>
            <person name="Baker S.E."/>
            <person name="Benoit I."/>
            <person name="Brakhage A.A."/>
            <person name="Braus G.H."/>
            <person name="Fischer R."/>
            <person name="Frisvad J.C."/>
            <person name="Goldman G.H."/>
            <person name="Houbraken J."/>
            <person name="Oakley B."/>
            <person name="Pocsi I."/>
            <person name="Scazzocchio C."/>
            <person name="Seiboth B."/>
            <person name="vanKuyk P.A."/>
            <person name="Wortman J."/>
            <person name="Dyer P.S."/>
            <person name="Grigoriev I.V."/>
        </authorList>
    </citation>
    <scope>NUCLEOTIDE SEQUENCE [LARGE SCALE GENOMIC DNA]</scope>
    <source>
        <strain evidence="16">CBS 593.65</strain>
    </source>
</reference>
<feature type="binding site" evidence="11">
    <location>
        <position position="324"/>
    </location>
    <ligand>
        <name>substrate</name>
    </ligand>
</feature>
<dbReference type="PIRSF" id="PIRSF001100">
    <property type="entry name" value="Beta_cellobiohydrolase"/>
    <property type="match status" value="1"/>
</dbReference>
<feature type="binding site" evidence="11">
    <location>
        <position position="352"/>
    </location>
    <ligand>
        <name>substrate</name>
    </ligand>
</feature>
<gene>
    <name evidence="15" type="ORF">ASPSYDRAFT_37937</name>
</gene>
<dbReference type="PANTHER" id="PTHR34876">
    <property type="match status" value="1"/>
</dbReference>
<proteinExistence type="inferred from homology"/>
<evidence type="ECO:0000256" key="5">
    <source>
        <dbReference type="ARBA" id="ARBA00023001"/>
    </source>
</evidence>
<dbReference type="OrthoDB" id="64893at2759"/>
<feature type="signal peptide" evidence="14">
    <location>
        <begin position="1"/>
        <end position="23"/>
    </location>
</feature>